<comment type="caution">
    <text evidence="1">The sequence shown here is derived from an EMBL/GenBank/DDBJ whole genome shotgun (WGS) entry which is preliminary data.</text>
</comment>
<reference evidence="1" key="1">
    <citation type="submission" date="2021-02" db="EMBL/GenBank/DDBJ databases">
        <authorList>
            <person name="Nowell W R."/>
        </authorList>
    </citation>
    <scope>NUCLEOTIDE SEQUENCE</scope>
</reference>
<gene>
    <name evidence="1" type="ORF">QYT958_LOCUS41285</name>
</gene>
<sequence length="109" mass="12878">MENIGSELAYHMRQELNTYRSESWAKWLVYHYDRFQCRFILWGLEADRLAITSIVKDIYDKTLKKLFDAYQLLECGPIKANFQSGLICTYISQMTNTLRVNIQNVPCQT</sequence>
<dbReference type="AlphaFoldDB" id="A0A822CBK8"/>
<organism evidence="1 2">
    <name type="scientific">Rotaria socialis</name>
    <dbReference type="NCBI Taxonomy" id="392032"/>
    <lineage>
        <taxon>Eukaryota</taxon>
        <taxon>Metazoa</taxon>
        <taxon>Spiralia</taxon>
        <taxon>Gnathifera</taxon>
        <taxon>Rotifera</taxon>
        <taxon>Eurotatoria</taxon>
        <taxon>Bdelloidea</taxon>
        <taxon>Philodinida</taxon>
        <taxon>Philodinidae</taxon>
        <taxon>Rotaria</taxon>
    </lineage>
</organism>
<name>A0A822CBK8_9BILA</name>
<evidence type="ECO:0000313" key="2">
    <source>
        <dbReference type="Proteomes" id="UP000663848"/>
    </source>
</evidence>
<accession>A0A822CBK8</accession>
<evidence type="ECO:0000313" key="1">
    <source>
        <dbReference type="EMBL" id="CAF5039560.1"/>
    </source>
</evidence>
<protein>
    <submittedName>
        <fullName evidence="1">Uncharacterized protein</fullName>
    </submittedName>
</protein>
<dbReference type="EMBL" id="CAJOBR010046365">
    <property type="protein sequence ID" value="CAF5039560.1"/>
    <property type="molecule type" value="Genomic_DNA"/>
</dbReference>
<dbReference type="Proteomes" id="UP000663848">
    <property type="component" value="Unassembled WGS sequence"/>
</dbReference>
<proteinExistence type="predicted"/>
<feature type="non-terminal residue" evidence="1">
    <location>
        <position position="109"/>
    </location>
</feature>